<keyword evidence="4" id="KW-1185">Reference proteome</keyword>
<name>A0A8H6W678_MYCCL</name>
<feature type="transmembrane region" description="Helical" evidence="2">
    <location>
        <begin position="43"/>
        <end position="68"/>
    </location>
</feature>
<feature type="transmembrane region" description="Helical" evidence="2">
    <location>
        <begin position="80"/>
        <end position="110"/>
    </location>
</feature>
<feature type="transmembrane region" description="Helical" evidence="2">
    <location>
        <begin position="201"/>
        <end position="222"/>
    </location>
</feature>
<reference evidence="3" key="1">
    <citation type="submission" date="2020-05" db="EMBL/GenBank/DDBJ databases">
        <title>Mycena genomes resolve the evolution of fungal bioluminescence.</title>
        <authorList>
            <person name="Tsai I.J."/>
        </authorList>
    </citation>
    <scope>NUCLEOTIDE SEQUENCE</scope>
    <source>
        <strain evidence="3">110903Hualien_Pintung</strain>
    </source>
</reference>
<feature type="region of interest" description="Disordered" evidence="1">
    <location>
        <begin position="304"/>
        <end position="363"/>
    </location>
</feature>
<feature type="transmembrane region" description="Helical" evidence="2">
    <location>
        <begin position="242"/>
        <end position="263"/>
    </location>
</feature>
<feature type="compositionally biased region" description="Basic and acidic residues" evidence="1">
    <location>
        <begin position="1"/>
        <end position="10"/>
    </location>
</feature>
<dbReference type="AlphaFoldDB" id="A0A8H6W678"/>
<feature type="compositionally biased region" description="Low complexity" evidence="1">
    <location>
        <begin position="308"/>
        <end position="321"/>
    </location>
</feature>
<evidence type="ECO:0000256" key="1">
    <source>
        <dbReference type="SAM" id="MobiDB-lite"/>
    </source>
</evidence>
<feature type="transmembrane region" description="Helical" evidence="2">
    <location>
        <begin position="269"/>
        <end position="290"/>
    </location>
</feature>
<comment type="caution">
    <text evidence="3">The sequence shown here is derived from an EMBL/GenBank/DDBJ whole genome shotgun (WGS) entry which is preliminary data.</text>
</comment>
<feature type="compositionally biased region" description="Polar residues" evidence="1">
    <location>
        <begin position="345"/>
        <end position="363"/>
    </location>
</feature>
<dbReference type="EMBL" id="JACAZE010000011">
    <property type="protein sequence ID" value="KAF7304366.1"/>
    <property type="molecule type" value="Genomic_DNA"/>
</dbReference>
<evidence type="ECO:0000256" key="2">
    <source>
        <dbReference type="SAM" id="Phobius"/>
    </source>
</evidence>
<feature type="transmembrane region" description="Helical" evidence="2">
    <location>
        <begin position="156"/>
        <end position="181"/>
    </location>
</feature>
<organism evidence="3 4">
    <name type="scientific">Mycena chlorophos</name>
    <name type="common">Agaric fungus</name>
    <name type="synonym">Agaricus chlorophos</name>
    <dbReference type="NCBI Taxonomy" id="658473"/>
    <lineage>
        <taxon>Eukaryota</taxon>
        <taxon>Fungi</taxon>
        <taxon>Dikarya</taxon>
        <taxon>Basidiomycota</taxon>
        <taxon>Agaricomycotina</taxon>
        <taxon>Agaricomycetes</taxon>
        <taxon>Agaricomycetidae</taxon>
        <taxon>Agaricales</taxon>
        <taxon>Marasmiineae</taxon>
        <taxon>Mycenaceae</taxon>
        <taxon>Mycena</taxon>
    </lineage>
</organism>
<sequence length="363" mass="39613">MMSNRDDRQRQLTNSFSGDDWPSGSGLLRTTTMAPLSLAQGRLFGALFECLLYGINVILFFVVSYMALGERSKLPRHIGFGYAAVVAIFALCTAHVAAVMRELFVAFFVADVPPDLFYLDHTQPTDLTEKSIYAAVTFAADSLLIFRAYIIFDRSLLAVVFPTCTLLATMVLWIILIHAYAVTTPGTILFPPAIDRLVVASYTMSLVTNLVITLMISIRIWLRIRASLRAGVGAASPYKLYLVPFIESGVIYPISLILEAIFLSTRNNALEVLSGSTAQILGIVPLLLTLHLRLNLSMPQGIDRDTTLDTTTRRPTGMTTTLNFAPHSDDGTATVLGMQDLSPGSRDTGSGDVTSTTQKYTPG</sequence>
<proteinExistence type="predicted"/>
<keyword evidence="2" id="KW-1133">Transmembrane helix</keyword>
<evidence type="ECO:0000313" key="3">
    <source>
        <dbReference type="EMBL" id="KAF7304366.1"/>
    </source>
</evidence>
<accession>A0A8H6W678</accession>
<protein>
    <submittedName>
        <fullName evidence="3">Uncharacterized protein</fullName>
    </submittedName>
</protein>
<keyword evidence="2" id="KW-0812">Transmembrane</keyword>
<feature type="transmembrane region" description="Helical" evidence="2">
    <location>
        <begin position="130"/>
        <end position="149"/>
    </location>
</feature>
<dbReference type="OrthoDB" id="3186354at2759"/>
<dbReference type="Proteomes" id="UP000613580">
    <property type="component" value="Unassembled WGS sequence"/>
</dbReference>
<gene>
    <name evidence="3" type="ORF">HMN09_00838600</name>
</gene>
<keyword evidence="2" id="KW-0472">Membrane</keyword>
<evidence type="ECO:0000313" key="4">
    <source>
        <dbReference type="Proteomes" id="UP000613580"/>
    </source>
</evidence>
<feature type="region of interest" description="Disordered" evidence="1">
    <location>
        <begin position="1"/>
        <end position="20"/>
    </location>
</feature>